<dbReference type="VEuPathDB" id="TriTrypDB:TvY486_0021570"/>
<dbReference type="EMBL" id="CAEX01003441">
    <property type="protein sequence ID" value="CCD19456.1"/>
    <property type="molecule type" value="Genomic_DNA"/>
</dbReference>
<gene>
    <name evidence="1" type="ORF">TvY486_0021570</name>
</gene>
<accession>F9WPH9</accession>
<evidence type="ECO:0000313" key="1">
    <source>
        <dbReference type="EMBL" id="CCD19456.1"/>
    </source>
</evidence>
<dbReference type="Proteomes" id="UP000009027">
    <property type="component" value="Unassembled WGS sequence"/>
</dbReference>
<proteinExistence type="predicted"/>
<keyword evidence="2" id="KW-1185">Reference proteome</keyword>
<organism evidence="1 2">
    <name type="scientific">Trypanosoma vivax (strain Y486)</name>
    <dbReference type="NCBI Taxonomy" id="1055687"/>
    <lineage>
        <taxon>Eukaryota</taxon>
        <taxon>Discoba</taxon>
        <taxon>Euglenozoa</taxon>
        <taxon>Kinetoplastea</taxon>
        <taxon>Metakinetoplastina</taxon>
        <taxon>Trypanosomatida</taxon>
        <taxon>Trypanosomatidae</taxon>
        <taxon>Trypanosoma</taxon>
        <taxon>Duttonella</taxon>
    </lineage>
</organism>
<feature type="non-terminal residue" evidence="1">
    <location>
        <position position="488"/>
    </location>
</feature>
<dbReference type="AlphaFoldDB" id="F9WPH9"/>
<protein>
    <submittedName>
        <fullName evidence="1">ABC transporter, putative</fullName>
    </submittedName>
</protein>
<name>F9WPH9_TRYVY</name>
<evidence type="ECO:0000313" key="2">
    <source>
        <dbReference type="Proteomes" id="UP000009027"/>
    </source>
</evidence>
<sequence length="488" mass="54382">MPLSGTTRAALLVPLAVSVFASVAVVTSRAWLRTRLAPVVLFVCEERAYELLSLLTQYAAVNGACGAFSKDLEYVELVTHWNACEPLRVPLRVFEHETLTFSSILEVYCGLSRHRHPDERLVCDLWNCAVAILEHRLRQKLRDECNGVTLYDELGVGELLAQCVLLRRKYSISRYAPVGEARKLVRHFPEDLFQQLSHAFNQERSLRSGLVSFAKLLRYSCSPARLVFLIVLILLTPDHVSSAIAGIRVRANWTPLYVTELDRALENGKGALVFIEKQLRGAPGNLVASAICSSTVVELLHCLRSGAIQHILEDIIACFHVSGYLALATADYDPLNDWQLVRCVSQALWKSSGATAGELEGRVPYVIEVLRSCHAAVCFPFMALAMYLGTQWSNLLDNMTEALHHEALRVKNEYSQAFDHSNNDDVDSVEFENTKGQHSQRIGAERLTPIALIARRGPSDEKCPEFGSLIHPLHTTTASNFSEHVQGH</sequence>
<reference evidence="1 2" key="1">
    <citation type="journal article" date="2012" name="Proc. Natl. Acad. Sci. U.S.A.">
        <title>Antigenic diversity is generated by distinct evolutionary mechanisms in African trypanosome species.</title>
        <authorList>
            <person name="Jackson A.P."/>
            <person name="Berry A."/>
            <person name="Aslett M."/>
            <person name="Allison H.C."/>
            <person name="Burton P."/>
            <person name="Vavrova-Anderson J."/>
            <person name="Brown R."/>
            <person name="Browne H."/>
            <person name="Corton N."/>
            <person name="Hauser H."/>
            <person name="Gamble J."/>
            <person name="Gilderthorp R."/>
            <person name="Marcello L."/>
            <person name="McQuillan J."/>
            <person name="Otto T.D."/>
            <person name="Quail M.A."/>
            <person name="Sanders M.J."/>
            <person name="van Tonder A."/>
            <person name="Ginger M.L."/>
            <person name="Field M.C."/>
            <person name="Barry J.D."/>
            <person name="Hertz-Fowler C."/>
            <person name="Berriman M."/>
        </authorList>
    </citation>
    <scope>NUCLEOTIDE SEQUENCE</scope>
    <source>
        <strain evidence="1 2">Y486</strain>
    </source>
</reference>